<accession>A0A2H0XCC0</accession>
<organism evidence="9 10">
    <name type="scientific">candidate division WWE3 bacterium CG08_land_8_20_14_0_20_41_15</name>
    <dbReference type="NCBI Taxonomy" id="1975086"/>
    <lineage>
        <taxon>Bacteria</taxon>
        <taxon>Katanobacteria</taxon>
    </lineage>
</organism>
<dbReference type="CDD" id="cd00338">
    <property type="entry name" value="Ser_Recombinase"/>
    <property type="match status" value="1"/>
</dbReference>
<name>A0A2H0XCC0_UNCKA</name>
<proteinExistence type="predicted"/>
<feature type="domain" description="Resolvase/invertase-type recombinase catalytic" evidence="7">
    <location>
        <begin position="13"/>
        <end position="160"/>
    </location>
</feature>
<evidence type="ECO:0000256" key="2">
    <source>
        <dbReference type="ARBA" id="ARBA00023125"/>
    </source>
</evidence>
<dbReference type="EMBL" id="PEYV01000020">
    <property type="protein sequence ID" value="PIS21748.1"/>
    <property type="molecule type" value="Genomic_DNA"/>
</dbReference>
<dbReference type="GO" id="GO:0000150">
    <property type="term" value="F:DNA strand exchange activity"/>
    <property type="evidence" value="ECO:0007669"/>
    <property type="project" value="InterPro"/>
</dbReference>
<dbReference type="SUPFAM" id="SSF53041">
    <property type="entry name" value="Resolvase-like"/>
    <property type="match status" value="1"/>
</dbReference>
<dbReference type="PROSITE" id="PS00397">
    <property type="entry name" value="RECOMBINASES_1"/>
    <property type="match status" value="1"/>
</dbReference>
<keyword evidence="1" id="KW-0229">DNA integration</keyword>
<keyword evidence="6" id="KW-0175">Coiled coil</keyword>
<dbReference type="InterPro" id="IPR038109">
    <property type="entry name" value="DNA_bind_recomb_sf"/>
</dbReference>
<evidence type="ECO:0000256" key="6">
    <source>
        <dbReference type="SAM" id="Coils"/>
    </source>
</evidence>
<dbReference type="InterPro" id="IPR011109">
    <property type="entry name" value="DNA_bind_recombinase_dom"/>
</dbReference>
<dbReference type="GO" id="GO:0003677">
    <property type="term" value="F:DNA binding"/>
    <property type="evidence" value="ECO:0007669"/>
    <property type="project" value="UniProtKB-KW"/>
</dbReference>
<dbReference type="InterPro" id="IPR025827">
    <property type="entry name" value="Zn_ribbon_recom_dom"/>
</dbReference>
<evidence type="ECO:0000313" key="9">
    <source>
        <dbReference type="EMBL" id="PIS21748.1"/>
    </source>
</evidence>
<feature type="domain" description="Recombinase" evidence="8">
    <location>
        <begin position="168"/>
        <end position="312"/>
    </location>
</feature>
<gene>
    <name evidence="9" type="ORF">COT51_01075</name>
</gene>
<evidence type="ECO:0000259" key="7">
    <source>
        <dbReference type="PROSITE" id="PS51736"/>
    </source>
</evidence>
<dbReference type="PROSITE" id="PS51736">
    <property type="entry name" value="RECOMBINASES_3"/>
    <property type="match status" value="1"/>
</dbReference>
<protein>
    <recommendedName>
        <fullName evidence="11">Recombinase family protein</fullName>
    </recommendedName>
</protein>
<reference evidence="10" key="1">
    <citation type="submission" date="2017-09" db="EMBL/GenBank/DDBJ databases">
        <title>Depth-based differentiation of microbial function through sediment-hosted aquifers and enrichment of novel symbionts in the deep terrestrial subsurface.</title>
        <authorList>
            <person name="Probst A.J."/>
            <person name="Ladd B."/>
            <person name="Jarett J.K."/>
            <person name="Geller-Mcgrath D.E."/>
            <person name="Sieber C.M.K."/>
            <person name="Emerson J.B."/>
            <person name="Anantharaman K."/>
            <person name="Thomas B.C."/>
            <person name="Malmstrom R."/>
            <person name="Stieglmeier M."/>
            <person name="Klingl A."/>
            <person name="Woyke T."/>
            <person name="Ryan C.M."/>
            <person name="Banfield J.F."/>
        </authorList>
    </citation>
    <scope>NUCLEOTIDE SEQUENCE [LARGE SCALE GENOMIC DNA]</scope>
</reference>
<evidence type="ECO:0000259" key="8">
    <source>
        <dbReference type="PROSITE" id="PS51737"/>
    </source>
</evidence>
<evidence type="ECO:0008006" key="11">
    <source>
        <dbReference type="Google" id="ProtNLM"/>
    </source>
</evidence>
<dbReference type="InterPro" id="IPR006118">
    <property type="entry name" value="Recombinase_CS"/>
</dbReference>
<keyword evidence="2" id="KW-0238">DNA-binding</keyword>
<dbReference type="SMART" id="SM00857">
    <property type="entry name" value="Resolvase"/>
    <property type="match status" value="1"/>
</dbReference>
<dbReference type="PANTHER" id="PTHR30461">
    <property type="entry name" value="DNA-INVERTASE FROM LAMBDOID PROPHAGE"/>
    <property type="match status" value="1"/>
</dbReference>
<dbReference type="InterPro" id="IPR036162">
    <property type="entry name" value="Resolvase-like_N_sf"/>
</dbReference>
<dbReference type="Proteomes" id="UP000231098">
    <property type="component" value="Unassembled WGS sequence"/>
</dbReference>
<dbReference type="Pfam" id="PF00239">
    <property type="entry name" value="Resolvase"/>
    <property type="match status" value="1"/>
</dbReference>
<dbReference type="Gene3D" id="3.40.50.1390">
    <property type="entry name" value="Resolvase, N-terminal catalytic domain"/>
    <property type="match status" value="1"/>
</dbReference>
<dbReference type="InterPro" id="IPR006119">
    <property type="entry name" value="Resolv_N"/>
</dbReference>
<dbReference type="AlphaFoldDB" id="A0A2H0XCC0"/>
<feature type="active site" description="O-(5'-phospho-DNA)-serine intermediate" evidence="4 5">
    <location>
        <position position="21"/>
    </location>
</feature>
<evidence type="ECO:0000256" key="1">
    <source>
        <dbReference type="ARBA" id="ARBA00022908"/>
    </source>
</evidence>
<dbReference type="PROSITE" id="PS51737">
    <property type="entry name" value="RECOMBINASE_DNA_BIND"/>
    <property type="match status" value="1"/>
</dbReference>
<dbReference type="Gene3D" id="3.90.1750.20">
    <property type="entry name" value="Putative Large Serine Recombinase, Chain B, Domain 2"/>
    <property type="match status" value="1"/>
</dbReference>
<comment type="caution">
    <text evidence="9">The sequence shown here is derived from an EMBL/GenBank/DDBJ whole genome shotgun (WGS) entry which is preliminary data.</text>
</comment>
<evidence type="ECO:0000256" key="3">
    <source>
        <dbReference type="ARBA" id="ARBA00023172"/>
    </source>
</evidence>
<evidence type="ECO:0000256" key="5">
    <source>
        <dbReference type="PROSITE-ProRule" id="PRU10137"/>
    </source>
</evidence>
<dbReference type="InterPro" id="IPR050639">
    <property type="entry name" value="SSR_resolvase"/>
</dbReference>
<evidence type="ECO:0000256" key="4">
    <source>
        <dbReference type="PIRSR" id="PIRSR606118-50"/>
    </source>
</evidence>
<evidence type="ECO:0000313" key="10">
    <source>
        <dbReference type="Proteomes" id="UP000231098"/>
    </source>
</evidence>
<feature type="coiled-coil region" evidence="6">
    <location>
        <begin position="413"/>
        <end position="461"/>
    </location>
</feature>
<dbReference type="PANTHER" id="PTHR30461:SF23">
    <property type="entry name" value="DNA RECOMBINASE-RELATED"/>
    <property type="match status" value="1"/>
</dbReference>
<dbReference type="Pfam" id="PF13408">
    <property type="entry name" value="Zn_ribbon_recom"/>
    <property type="match status" value="1"/>
</dbReference>
<keyword evidence="3" id="KW-0233">DNA recombination</keyword>
<sequence length="552" mass="64437">MNDITDRIHEPLNVALYARVSTGRQENEQTIESQLDEVKRKITTDENVLLPNNVFIDDGWSGEMIARPSLDLMRDAAKEGKFNAIYVYDRGRLSRTFAHQEIIIEELADRDIKFISLHDVQADSPETRVLQSMQGVFHEYERVKIAERMRRGKLYKARQGVIINGEPLYGLKFVRSGPKEPLRCVIDDDEAKAVRLIWNWFGVDKLSINQIQKHLYDLGIKPRKRKSDFWTKGPIVRVLKCDTYATGKAYYNKSESVVAKNPIKDRKYKKIKKTSRRLRGREDWISFTVPQLIKDYSLYEKIQKILDFNQKYASKQRKYDYLLSGLTYCGCGNRRVGDGCSKSGSYYYRCIERLRSHPYPNRCNSSGVNAAVLDGMVWHELKKKLFDYSIMKKYADKWLQSFSMTSSEDLLERQRLLEIIKKIEDEENRYSRAYGAGTLEFEQFQNLMNDAKKRKLAYQKQVTDLLCKNEKINLPIQADELAHEAMEVVKNIDLADKFKVVRDIIDKVIVSERSGAEVWAHLPLPAIITEKLGYGLERRYSWSTKRRQVHSF</sequence>
<dbReference type="GO" id="GO:0015074">
    <property type="term" value="P:DNA integration"/>
    <property type="evidence" value="ECO:0007669"/>
    <property type="project" value="UniProtKB-KW"/>
</dbReference>